<evidence type="ECO:0000313" key="9">
    <source>
        <dbReference type="Proteomes" id="UP001369815"/>
    </source>
</evidence>
<dbReference type="Proteomes" id="UP001369815">
    <property type="component" value="Unassembled WGS sequence"/>
</dbReference>
<dbReference type="EMBL" id="JBANMG010000006">
    <property type="protein sequence ID" value="KAK6951842.1"/>
    <property type="molecule type" value="Genomic_DNA"/>
</dbReference>
<organism evidence="8 9">
    <name type="scientific">Daldinia eschscholtzii</name>
    <dbReference type="NCBI Taxonomy" id="292717"/>
    <lineage>
        <taxon>Eukaryota</taxon>
        <taxon>Fungi</taxon>
        <taxon>Dikarya</taxon>
        <taxon>Ascomycota</taxon>
        <taxon>Pezizomycotina</taxon>
        <taxon>Sordariomycetes</taxon>
        <taxon>Xylariomycetidae</taxon>
        <taxon>Xylariales</taxon>
        <taxon>Hypoxylaceae</taxon>
        <taxon>Daldinia</taxon>
    </lineage>
</organism>
<proteinExistence type="inferred from homology"/>
<feature type="transmembrane region" description="Helical" evidence="6">
    <location>
        <begin position="217"/>
        <end position="237"/>
    </location>
</feature>
<evidence type="ECO:0000256" key="5">
    <source>
        <dbReference type="ARBA" id="ARBA00038359"/>
    </source>
</evidence>
<protein>
    <recommendedName>
        <fullName evidence="7">Rhodopsin domain-containing protein</fullName>
    </recommendedName>
</protein>
<evidence type="ECO:0000259" key="7">
    <source>
        <dbReference type="Pfam" id="PF20684"/>
    </source>
</evidence>
<dbReference type="PANTHER" id="PTHR33048:SF8">
    <property type="entry name" value="INTEGRAL MEMBRANE PROTEIN-RELATED"/>
    <property type="match status" value="1"/>
</dbReference>
<evidence type="ECO:0000256" key="1">
    <source>
        <dbReference type="ARBA" id="ARBA00004141"/>
    </source>
</evidence>
<evidence type="ECO:0000313" key="8">
    <source>
        <dbReference type="EMBL" id="KAK6951842.1"/>
    </source>
</evidence>
<feature type="domain" description="Rhodopsin" evidence="7">
    <location>
        <begin position="42"/>
        <end position="280"/>
    </location>
</feature>
<feature type="transmembrane region" description="Helical" evidence="6">
    <location>
        <begin position="67"/>
        <end position="86"/>
    </location>
</feature>
<evidence type="ECO:0000256" key="4">
    <source>
        <dbReference type="ARBA" id="ARBA00023136"/>
    </source>
</evidence>
<dbReference type="AlphaFoldDB" id="A0AAX6MI51"/>
<evidence type="ECO:0000256" key="3">
    <source>
        <dbReference type="ARBA" id="ARBA00022989"/>
    </source>
</evidence>
<dbReference type="PANTHER" id="PTHR33048">
    <property type="entry name" value="PTH11-LIKE INTEGRAL MEMBRANE PROTEIN (AFU_ORTHOLOGUE AFUA_5G11245)"/>
    <property type="match status" value="1"/>
</dbReference>
<dbReference type="InterPro" id="IPR049326">
    <property type="entry name" value="Rhodopsin_dom_fungi"/>
</dbReference>
<keyword evidence="3 6" id="KW-1133">Transmembrane helix</keyword>
<feature type="transmembrane region" description="Helical" evidence="6">
    <location>
        <begin position="98"/>
        <end position="123"/>
    </location>
</feature>
<keyword evidence="9" id="KW-1185">Reference proteome</keyword>
<feature type="transmembrane region" description="Helical" evidence="6">
    <location>
        <begin position="178"/>
        <end position="205"/>
    </location>
</feature>
<comment type="similarity">
    <text evidence="5">Belongs to the SAT4 family.</text>
</comment>
<sequence length="345" mass="37675">MAKPLTDEDIAYMLAHKDDSLVANIYACSIATGVASVFVLLIRVWARYVAHGRIVLNTSDWLMTIAWIAYIGALVSFSLSAVYGLGKHIIFVTDARQLRIWGIILEVFYYVCIGFIKFSILSFYGAIFSSKRFQISLWIVGAFVAAWSISSTVVSIFQCTPIEFAWDTSIPGGFCINYGVLVLVAGVINVITDFVILALPIPMILRLQVTKQKRFQLVFIFATGSSACIVSIIRLAYSLVVSSTADVSWDNVPPGFVSAAELLVGILAASIPTYGPLFRRYIAGTAVRSSQRYGRSKGQISSQLHSASISVSGAGAINGPGVHITDEVELTRHELRNGAWVRIED</sequence>
<dbReference type="Pfam" id="PF20684">
    <property type="entry name" value="Fung_rhodopsin"/>
    <property type="match status" value="1"/>
</dbReference>
<keyword evidence="2 6" id="KW-0812">Transmembrane</keyword>
<evidence type="ECO:0000256" key="2">
    <source>
        <dbReference type="ARBA" id="ARBA00022692"/>
    </source>
</evidence>
<accession>A0AAX6MI51</accession>
<reference evidence="8 9" key="1">
    <citation type="journal article" date="2024" name="Front Chem Biol">
        <title>Unveiling the potential of Daldinia eschscholtzii MFLUCC 19-0629 through bioactivity and bioinformatics studies for enhanced sustainable agriculture production.</title>
        <authorList>
            <person name="Brooks S."/>
            <person name="Weaver J.A."/>
            <person name="Klomchit A."/>
            <person name="Alharthi S.A."/>
            <person name="Onlamun T."/>
            <person name="Nurani R."/>
            <person name="Vong T.K."/>
            <person name="Alberti F."/>
            <person name="Greco C."/>
        </authorList>
    </citation>
    <scope>NUCLEOTIDE SEQUENCE [LARGE SCALE GENOMIC DNA]</scope>
    <source>
        <strain evidence="8">MFLUCC 19-0629</strain>
    </source>
</reference>
<dbReference type="InterPro" id="IPR052337">
    <property type="entry name" value="SAT4-like"/>
</dbReference>
<comment type="subcellular location">
    <subcellularLocation>
        <location evidence="1">Membrane</location>
        <topology evidence="1">Multi-pass membrane protein</topology>
    </subcellularLocation>
</comment>
<name>A0AAX6MI51_9PEZI</name>
<feature type="transmembrane region" description="Helical" evidence="6">
    <location>
        <begin position="23"/>
        <end position="46"/>
    </location>
</feature>
<comment type="caution">
    <text evidence="8">The sequence shown here is derived from an EMBL/GenBank/DDBJ whole genome shotgun (WGS) entry which is preliminary data.</text>
</comment>
<feature type="transmembrane region" description="Helical" evidence="6">
    <location>
        <begin position="257"/>
        <end position="278"/>
    </location>
</feature>
<dbReference type="GO" id="GO:0016020">
    <property type="term" value="C:membrane"/>
    <property type="evidence" value="ECO:0007669"/>
    <property type="project" value="UniProtKB-SubCell"/>
</dbReference>
<evidence type="ECO:0000256" key="6">
    <source>
        <dbReference type="SAM" id="Phobius"/>
    </source>
</evidence>
<gene>
    <name evidence="8" type="ORF">Daesc_006367</name>
</gene>
<feature type="transmembrane region" description="Helical" evidence="6">
    <location>
        <begin position="135"/>
        <end position="158"/>
    </location>
</feature>
<keyword evidence="4 6" id="KW-0472">Membrane</keyword>